<dbReference type="EMBL" id="CP060696">
    <property type="protein sequence ID" value="QNO17850.1"/>
    <property type="molecule type" value="Genomic_DNA"/>
</dbReference>
<dbReference type="PANTHER" id="PTHR43581:SF3">
    <property type="entry name" value="AAA+ ATPASE DOMAIN-CONTAINING PROTEIN"/>
    <property type="match status" value="1"/>
</dbReference>
<proteinExistence type="predicted"/>
<organism evidence="2 3">
    <name type="scientific">Caproicibacterium amylolyticum</name>
    <dbReference type="NCBI Taxonomy" id="2766537"/>
    <lineage>
        <taxon>Bacteria</taxon>
        <taxon>Bacillati</taxon>
        <taxon>Bacillota</taxon>
        <taxon>Clostridia</taxon>
        <taxon>Eubacteriales</taxon>
        <taxon>Oscillospiraceae</taxon>
        <taxon>Caproicibacterium</taxon>
    </lineage>
</organism>
<feature type="domain" description="ATPase AAA-type core" evidence="1">
    <location>
        <begin position="259"/>
        <end position="341"/>
    </location>
</feature>
<dbReference type="InterPro" id="IPR051396">
    <property type="entry name" value="Bact_Antivir_Def_Nuclease"/>
</dbReference>
<name>A0A7G9WGN8_9FIRM</name>
<dbReference type="InterPro" id="IPR003959">
    <property type="entry name" value="ATPase_AAA_core"/>
</dbReference>
<sequence>MCEFLLESLKINHHGKEIMNVQFVAQSNTPRDKIFTTLILGVNGSGKSYLLTIIANIFIFLEKAKNYQRKPKFRYDQFSIGYEINGYKYEVKRLSGSEIYCYRDSLLINLEELALPCKILAVSFLVNDKFLFTTPEMGKFFPSYIYLGVRKSSNATYTSSILQNVMRNFFEVTLSENYTELITILSLMKFDKKVQFKVINNNTSKSIDGSKNILKDAIWDSNISIDFQNDRDENRLYLNENKESILSCIKSDELELSNIIFFKNGERIPFEDCSSGEKHLIFSLTGILNNIKPNSLVLIDEPEISLHPEWQTKYIDLIKKIFHRYGSCHFLIASHSHYLVSDLEPHTSSIVFMNRAIDTTSPSAELLPYSTYAWSAENVIYNIFGVRTTRNYYFEADLRKIIDLMNSDDGTGSNVDEIQNLVNKLRKFIFDQSDPLNIVLDQAQEFCDVYKKNI</sequence>
<keyword evidence="3" id="KW-1185">Reference proteome</keyword>
<accession>A0A7G9WGN8</accession>
<dbReference type="GO" id="GO:0016887">
    <property type="term" value="F:ATP hydrolysis activity"/>
    <property type="evidence" value="ECO:0007669"/>
    <property type="project" value="InterPro"/>
</dbReference>
<dbReference type="KEGG" id="caml:H6X83_13165"/>
<dbReference type="InterPro" id="IPR027417">
    <property type="entry name" value="P-loop_NTPase"/>
</dbReference>
<dbReference type="GO" id="GO:0005524">
    <property type="term" value="F:ATP binding"/>
    <property type="evidence" value="ECO:0007669"/>
    <property type="project" value="UniProtKB-KW"/>
</dbReference>
<dbReference type="Gene3D" id="3.40.50.300">
    <property type="entry name" value="P-loop containing nucleotide triphosphate hydrolases"/>
    <property type="match status" value="1"/>
</dbReference>
<evidence type="ECO:0000313" key="2">
    <source>
        <dbReference type="EMBL" id="QNO17850.1"/>
    </source>
</evidence>
<dbReference type="PANTHER" id="PTHR43581">
    <property type="entry name" value="ATP/GTP PHOSPHATASE"/>
    <property type="match status" value="1"/>
</dbReference>
<dbReference type="Pfam" id="PF13304">
    <property type="entry name" value="AAA_21"/>
    <property type="match status" value="1"/>
</dbReference>
<dbReference type="SUPFAM" id="SSF52540">
    <property type="entry name" value="P-loop containing nucleoside triphosphate hydrolases"/>
    <property type="match status" value="1"/>
</dbReference>
<reference evidence="2 3" key="1">
    <citation type="submission" date="2020-08" db="EMBL/GenBank/DDBJ databases">
        <authorList>
            <person name="Ren C."/>
            <person name="Gu Y."/>
            <person name="Xu Y."/>
        </authorList>
    </citation>
    <scope>NUCLEOTIDE SEQUENCE [LARGE SCALE GENOMIC DNA]</scope>
    <source>
        <strain evidence="2 3">LBM18003</strain>
    </source>
</reference>
<dbReference type="AlphaFoldDB" id="A0A7G9WGN8"/>
<dbReference type="Proteomes" id="UP000516046">
    <property type="component" value="Chromosome"/>
</dbReference>
<evidence type="ECO:0000313" key="3">
    <source>
        <dbReference type="Proteomes" id="UP000516046"/>
    </source>
</evidence>
<protein>
    <submittedName>
        <fullName evidence="2">ATP-binding protein</fullName>
    </submittedName>
</protein>
<gene>
    <name evidence="2" type="ORF">H6X83_13165</name>
</gene>
<keyword evidence="2" id="KW-0067">ATP-binding</keyword>
<dbReference type="RefSeq" id="WP_212506914.1">
    <property type="nucleotide sequence ID" value="NZ_CP060696.1"/>
</dbReference>
<keyword evidence="2" id="KW-0547">Nucleotide-binding</keyword>
<evidence type="ECO:0000259" key="1">
    <source>
        <dbReference type="Pfam" id="PF13304"/>
    </source>
</evidence>